<dbReference type="Pfam" id="PF01421">
    <property type="entry name" value="Reprolysin"/>
    <property type="match status" value="1"/>
</dbReference>
<keyword evidence="2" id="KW-0378">Hydrolase</keyword>
<name>G3MNM7_AMBMU</name>
<keyword evidence="5" id="KW-0479">Metal-binding</keyword>
<dbReference type="EMBL" id="JO843478">
    <property type="protein sequence ID" value="AEO35095.1"/>
    <property type="molecule type" value="mRNA"/>
</dbReference>
<protein>
    <recommendedName>
        <fullName evidence="7">Peptidase M12B domain-containing protein</fullName>
    </recommendedName>
</protein>
<keyword evidence="6" id="KW-0732">Signal</keyword>
<accession>G3MNM7</accession>
<feature type="signal peptide" evidence="6">
    <location>
        <begin position="1"/>
        <end position="24"/>
    </location>
</feature>
<evidence type="ECO:0000259" key="7">
    <source>
        <dbReference type="PROSITE" id="PS50215"/>
    </source>
</evidence>
<keyword evidence="1" id="KW-0645">Protease</keyword>
<evidence type="ECO:0000256" key="5">
    <source>
        <dbReference type="PROSITE-ProRule" id="PRU00276"/>
    </source>
</evidence>
<feature type="domain" description="Peptidase M12B" evidence="7">
    <location>
        <begin position="178"/>
        <end position="392"/>
    </location>
</feature>
<dbReference type="PROSITE" id="PS50215">
    <property type="entry name" value="ADAM_MEPRO"/>
    <property type="match status" value="1"/>
</dbReference>
<dbReference type="AlphaFoldDB" id="G3MNM7"/>
<sequence length="480" mass="53963">METMFFWLLVGCTLTHIGSQCVFAEYSVTVYPEVYEERQNKYQKLLVIHDGYSLNLKRASVLADTVLLRDTTNDGIVDKYVSGAHYEKHLYTDEISLASLFVTPHSEGHYQIIGVLNSTHRIEPLIYSGRSSEGRILHRISRIGKEDGFHAAAKSARNKLEERISAKSSQAGTLPKNFTVELCFVSDSEHTKKFENSSARIQYVILFMLSVSLQLQQLKPPGSIMLKEIQGTSRGEQPYIVLTDDKKILAHDTLKELPKHTWRIAAFRRSDALYIATSRDAAYHHNGSISSALLGLAYVKGACSDDRKFAIGEDNVKGGLFSGVHTATHELGHLLGANHDGYKESIKCEAKYGYAMNPYAGGIRSYLFSKCSEIAIRDFIRSKQGNCLKEVISFSWKQYLPQDHMPQRGGAWNGTKYCELYFPNRNASYVPTNGEDNCSFRSSIPMKKNHSEKALVITPDGSPCYKMDSNRKCINGFCMR</sequence>
<keyword evidence="4" id="KW-0482">Metalloprotease</keyword>
<proteinExistence type="evidence at transcript level"/>
<reference evidence="8" key="1">
    <citation type="journal article" date="2011" name="PLoS ONE">
        <title>A deep insight into the sialotranscriptome of the gulf coast tick, Amblyomma maculatum.</title>
        <authorList>
            <person name="Karim S."/>
            <person name="Singh P."/>
            <person name="Ribeiro J.M."/>
        </authorList>
    </citation>
    <scope>NUCLEOTIDE SEQUENCE</scope>
    <source>
        <tissue evidence="8">Salivary gland</tissue>
    </source>
</reference>
<dbReference type="GO" id="GO:0004222">
    <property type="term" value="F:metalloendopeptidase activity"/>
    <property type="evidence" value="ECO:0007669"/>
    <property type="project" value="InterPro"/>
</dbReference>
<dbReference type="GO" id="GO:0046872">
    <property type="term" value="F:metal ion binding"/>
    <property type="evidence" value="ECO:0007669"/>
    <property type="project" value="UniProtKB-KW"/>
</dbReference>
<keyword evidence="3 5" id="KW-0862">Zinc</keyword>
<dbReference type="PANTHER" id="PTHR11905">
    <property type="entry name" value="ADAM A DISINTEGRIN AND METALLOPROTEASE DOMAIN"/>
    <property type="match status" value="1"/>
</dbReference>
<dbReference type="InterPro" id="IPR024079">
    <property type="entry name" value="MetalloPept_cat_dom_sf"/>
</dbReference>
<dbReference type="PANTHER" id="PTHR11905:SF159">
    <property type="entry name" value="ADAM METALLOPROTEASE"/>
    <property type="match status" value="1"/>
</dbReference>
<evidence type="ECO:0000256" key="2">
    <source>
        <dbReference type="ARBA" id="ARBA00022801"/>
    </source>
</evidence>
<evidence type="ECO:0000256" key="6">
    <source>
        <dbReference type="SAM" id="SignalP"/>
    </source>
</evidence>
<evidence type="ECO:0000256" key="3">
    <source>
        <dbReference type="ARBA" id="ARBA00022833"/>
    </source>
</evidence>
<feature type="binding site" evidence="5">
    <location>
        <position position="339"/>
    </location>
    <ligand>
        <name>Zn(2+)</name>
        <dbReference type="ChEBI" id="CHEBI:29105"/>
        <note>catalytic</note>
    </ligand>
</feature>
<evidence type="ECO:0000256" key="1">
    <source>
        <dbReference type="ARBA" id="ARBA00022670"/>
    </source>
</evidence>
<feature type="active site" evidence="5">
    <location>
        <position position="330"/>
    </location>
</feature>
<dbReference type="InterPro" id="IPR001590">
    <property type="entry name" value="Peptidase_M12B"/>
</dbReference>
<organism evidence="8">
    <name type="scientific">Amblyomma maculatum</name>
    <name type="common">Gulf Coast tick</name>
    <dbReference type="NCBI Taxonomy" id="34609"/>
    <lineage>
        <taxon>Eukaryota</taxon>
        <taxon>Metazoa</taxon>
        <taxon>Ecdysozoa</taxon>
        <taxon>Arthropoda</taxon>
        <taxon>Chelicerata</taxon>
        <taxon>Arachnida</taxon>
        <taxon>Acari</taxon>
        <taxon>Parasitiformes</taxon>
        <taxon>Ixodida</taxon>
        <taxon>Ixodoidea</taxon>
        <taxon>Ixodidae</taxon>
        <taxon>Amblyomminae</taxon>
        <taxon>Amblyomma</taxon>
    </lineage>
</organism>
<feature type="chain" id="PRO_5003447141" description="Peptidase M12B domain-containing protein" evidence="6">
    <location>
        <begin position="25"/>
        <end position="480"/>
    </location>
</feature>
<feature type="binding site" evidence="5">
    <location>
        <position position="333"/>
    </location>
    <ligand>
        <name>Zn(2+)</name>
        <dbReference type="ChEBI" id="CHEBI:29105"/>
        <note>catalytic</note>
    </ligand>
</feature>
<comment type="caution">
    <text evidence="5">Lacks conserved residue(s) required for the propagation of feature annotation.</text>
</comment>
<dbReference type="SUPFAM" id="SSF55486">
    <property type="entry name" value="Metalloproteases ('zincins'), catalytic domain"/>
    <property type="match status" value="1"/>
</dbReference>
<feature type="binding site" evidence="5">
    <location>
        <position position="329"/>
    </location>
    <ligand>
        <name>Zn(2+)</name>
        <dbReference type="ChEBI" id="CHEBI:29105"/>
        <note>catalytic</note>
    </ligand>
</feature>
<evidence type="ECO:0000256" key="4">
    <source>
        <dbReference type="ARBA" id="ARBA00023049"/>
    </source>
</evidence>
<dbReference type="GO" id="GO:0006509">
    <property type="term" value="P:membrane protein ectodomain proteolysis"/>
    <property type="evidence" value="ECO:0007669"/>
    <property type="project" value="TreeGrafter"/>
</dbReference>
<evidence type="ECO:0000313" key="8">
    <source>
        <dbReference type="EMBL" id="AEO35095.1"/>
    </source>
</evidence>
<dbReference type="Gene3D" id="3.40.390.10">
    <property type="entry name" value="Collagenase (Catalytic Domain)"/>
    <property type="match status" value="1"/>
</dbReference>